<keyword evidence="1" id="KW-0456">Lyase</keyword>
<feature type="domain" description="Amidohydrolase-related" evidence="3">
    <location>
        <begin position="41"/>
        <end position="363"/>
    </location>
</feature>
<gene>
    <name evidence="4" type="ORF">CJ263_02440</name>
</gene>
<dbReference type="GO" id="GO:0016831">
    <property type="term" value="F:carboxy-lyase activity"/>
    <property type="evidence" value="ECO:0007669"/>
    <property type="project" value="InterPro"/>
</dbReference>
<dbReference type="InterPro" id="IPR006680">
    <property type="entry name" value="Amidohydro-rel"/>
</dbReference>
<dbReference type="Pfam" id="PF04909">
    <property type="entry name" value="Amidohydro_2"/>
    <property type="match status" value="1"/>
</dbReference>
<dbReference type="InterPro" id="IPR032465">
    <property type="entry name" value="ACMSD"/>
</dbReference>
<evidence type="ECO:0000256" key="1">
    <source>
        <dbReference type="ARBA" id="ARBA00023239"/>
    </source>
</evidence>
<dbReference type="Proteomes" id="UP000215244">
    <property type="component" value="Chromosome"/>
</dbReference>
<name>A0A223V1F6_9FLAO</name>
<dbReference type="PROSITE" id="PS51257">
    <property type="entry name" value="PROKAR_LIPOPROTEIN"/>
    <property type="match status" value="1"/>
</dbReference>
<dbReference type="GO" id="GO:0016787">
    <property type="term" value="F:hydrolase activity"/>
    <property type="evidence" value="ECO:0007669"/>
    <property type="project" value="UniProtKB-KW"/>
</dbReference>
<accession>A0A223V1F6</accession>
<reference evidence="4 5" key="1">
    <citation type="submission" date="2017-08" db="EMBL/GenBank/DDBJ databases">
        <title>The complete genome sequence of Maribacter sp. B1, isolated from deep-sea sediment.</title>
        <authorList>
            <person name="Wu Y.-H."/>
            <person name="Cheng H."/>
            <person name="Xu X.-W."/>
        </authorList>
    </citation>
    <scope>NUCLEOTIDE SEQUENCE [LARGE SCALE GENOMIC DNA]</scope>
    <source>
        <strain evidence="4 5">B1</strain>
    </source>
</reference>
<evidence type="ECO:0000313" key="4">
    <source>
        <dbReference type="EMBL" id="ASV29172.1"/>
    </source>
</evidence>
<dbReference type="EMBL" id="CP022957">
    <property type="protein sequence ID" value="ASV29172.1"/>
    <property type="molecule type" value="Genomic_DNA"/>
</dbReference>
<dbReference type="PANTHER" id="PTHR21240:SF28">
    <property type="entry name" value="ISO-OROTATE DECARBOXYLASE (EUROFUNG)"/>
    <property type="match status" value="1"/>
</dbReference>
<proteinExistence type="predicted"/>
<dbReference type="InterPro" id="IPR032466">
    <property type="entry name" value="Metal_Hydrolase"/>
</dbReference>
<dbReference type="GO" id="GO:0019748">
    <property type="term" value="P:secondary metabolic process"/>
    <property type="evidence" value="ECO:0007669"/>
    <property type="project" value="TreeGrafter"/>
</dbReference>
<dbReference type="PANTHER" id="PTHR21240">
    <property type="entry name" value="2-AMINO-3-CARBOXYLMUCONATE-6-SEMIALDEHYDE DECARBOXYLASE"/>
    <property type="match status" value="1"/>
</dbReference>
<dbReference type="OrthoDB" id="644687at2"/>
<dbReference type="GO" id="GO:0005737">
    <property type="term" value="C:cytoplasm"/>
    <property type="evidence" value="ECO:0007669"/>
    <property type="project" value="TreeGrafter"/>
</dbReference>
<keyword evidence="2" id="KW-0175">Coiled coil</keyword>
<evidence type="ECO:0000259" key="3">
    <source>
        <dbReference type="Pfam" id="PF04909"/>
    </source>
</evidence>
<dbReference type="AlphaFoldDB" id="A0A223V1F6"/>
<sequence>MKNLFFLFIVFSFVSCKQKMTNRETTSEVDVTPESDEVEIIDVHSHFQKDRDYFIDFMKNRKMKTILVDVAMHNATDSSKVERSWDDYVALAEKHPNLFWLCSSLMGLGIDEPDFAQKEIERLKKEIAQGARMVKVWKNFGMVTKDNSGKYIQIDDPRLQPIWDFLKEQNIPVMAHIAEPVQAWRPLNPNSPHFGYYSDHPEYHAYNFPKIPSYETIIAARDNWISKNPDLQILCAHIGSMSHDVDMVAERLDNYPNIKVELAARFGDLAAQDSKKVRAFMEKYQDRILFGTDFGNSTNQLDLNVEELTREKEDLAADYDLLRTYLSTSDSVLIRGQSNVGLSLPKEVLEKIYVTNAMDLLKLK</sequence>
<evidence type="ECO:0000256" key="2">
    <source>
        <dbReference type="SAM" id="Coils"/>
    </source>
</evidence>
<feature type="coiled-coil region" evidence="2">
    <location>
        <begin position="298"/>
        <end position="325"/>
    </location>
</feature>
<keyword evidence="4" id="KW-0378">Hydrolase</keyword>
<dbReference type="SUPFAM" id="SSF51556">
    <property type="entry name" value="Metallo-dependent hydrolases"/>
    <property type="match status" value="1"/>
</dbReference>
<evidence type="ECO:0000313" key="5">
    <source>
        <dbReference type="Proteomes" id="UP000215244"/>
    </source>
</evidence>
<protein>
    <submittedName>
        <fullName evidence="4">Amidohydrolase</fullName>
    </submittedName>
</protein>
<keyword evidence="5" id="KW-1185">Reference proteome</keyword>
<organism evidence="4 5">
    <name type="scientific">Maribacter cobaltidurans</name>
    <dbReference type="NCBI Taxonomy" id="1178778"/>
    <lineage>
        <taxon>Bacteria</taxon>
        <taxon>Pseudomonadati</taxon>
        <taxon>Bacteroidota</taxon>
        <taxon>Flavobacteriia</taxon>
        <taxon>Flavobacteriales</taxon>
        <taxon>Flavobacteriaceae</taxon>
        <taxon>Maribacter</taxon>
    </lineage>
</organism>
<dbReference type="KEGG" id="marb:CJ263_02440"/>
<dbReference type="Gene3D" id="3.20.20.140">
    <property type="entry name" value="Metal-dependent hydrolases"/>
    <property type="match status" value="1"/>
</dbReference>